<keyword evidence="1" id="KW-0285">Flavoprotein</keyword>
<dbReference type="Proteomes" id="UP000320496">
    <property type="component" value="Chromosome"/>
</dbReference>
<dbReference type="InterPro" id="IPR051799">
    <property type="entry name" value="NADH_flavin_oxidoreductase"/>
</dbReference>
<dbReference type="GO" id="GO:0010181">
    <property type="term" value="F:FMN binding"/>
    <property type="evidence" value="ECO:0007669"/>
    <property type="project" value="InterPro"/>
</dbReference>
<sequence>MAYPRISSFKTADAFRQRIAELGLNLPFDDEVRTGEAAPLARPIERERGRIGNRFCILPMEGWDGTEDGQPSDLTRRRWKNFGLSGAKLIWGGEAVAVRHDGRANPNQLVINDANLPSIAELRELLIRTHEEQVSSSDDLLIGLQLTHSGRFARPNQKAVPEPQIAYRHPLLDPRVKVTSDEAILSDDDLARLIDDFIEASRLAAQAGYTFVDIKHCHGYLGHEILSGFDRPGKYGGSLENRTRFLRDIVSGIRAVAPELEIAVRASLIDFMPFHPGADGTGEPELSEPYRYAFGGDGTGTGVDLEEPRQFLALLQELDIELVCSTVGSPYYNPHIQRPAIFPPSDGYQAPEDPLVGVARQIEITGALKQAFPDLIVVGSGYSYLQEWLPNVGQRAVTDGLVDSVGLGRMVLSYPDLPADVLAGHTLARKKICRTFSDCTTAPRNGMVSGCYPLDPFYKERPERERLVQLKTS</sequence>
<evidence type="ECO:0000259" key="3">
    <source>
        <dbReference type="Pfam" id="PF00724"/>
    </source>
</evidence>
<dbReference type="GO" id="GO:0003959">
    <property type="term" value="F:NADPH dehydrogenase activity"/>
    <property type="evidence" value="ECO:0007669"/>
    <property type="project" value="UniProtKB-EC"/>
</dbReference>
<keyword evidence="2 4" id="KW-0560">Oxidoreductase</keyword>
<evidence type="ECO:0000313" key="4">
    <source>
        <dbReference type="EMBL" id="QDU40439.1"/>
    </source>
</evidence>
<dbReference type="OrthoDB" id="9772736at2"/>
<dbReference type="EMBL" id="CP036275">
    <property type="protein sequence ID" value="QDU40439.1"/>
    <property type="molecule type" value="Genomic_DNA"/>
</dbReference>
<gene>
    <name evidence="4" type="primary">namA</name>
    <name evidence="4" type="ORF">Mal4_47960</name>
</gene>
<dbReference type="SUPFAM" id="SSF51395">
    <property type="entry name" value="FMN-linked oxidoreductases"/>
    <property type="match status" value="1"/>
</dbReference>
<dbReference type="InterPro" id="IPR001155">
    <property type="entry name" value="OxRdtase_FMN_N"/>
</dbReference>
<dbReference type="PANTHER" id="PTHR43656">
    <property type="entry name" value="BINDING OXIDOREDUCTASE, PUTATIVE (AFU_ORTHOLOGUE AFUA_2G08260)-RELATED"/>
    <property type="match status" value="1"/>
</dbReference>
<evidence type="ECO:0000313" key="5">
    <source>
        <dbReference type="Proteomes" id="UP000320496"/>
    </source>
</evidence>
<reference evidence="4 5" key="1">
    <citation type="submission" date="2019-02" db="EMBL/GenBank/DDBJ databases">
        <title>Deep-cultivation of Planctomycetes and their phenomic and genomic characterization uncovers novel biology.</title>
        <authorList>
            <person name="Wiegand S."/>
            <person name="Jogler M."/>
            <person name="Boedeker C."/>
            <person name="Pinto D."/>
            <person name="Vollmers J."/>
            <person name="Rivas-Marin E."/>
            <person name="Kohn T."/>
            <person name="Peeters S.H."/>
            <person name="Heuer A."/>
            <person name="Rast P."/>
            <person name="Oberbeckmann S."/>
            <person name="Bunk B."/>
            <person name="Jeske O."/>
            <person name="Meyerdierks A."/>
            <person name="Storesund J.E."/>
            <person name="Kallscheuer N."/>
            <person name="Luecker S."/>
            <person name="Lage O.M."/>
            <person name="Pohl T."/>
            <person name="Merkel B.J."/>
            <person name="Hornburger P."/>
            <person name="Mueller R.-W."/>
            <person name="Bruemmer F."/>
            <person name="Labrenz M."/>
            <person name="Spormann A.M."/>
            <person name="Op den Camp H."/>
            <person name="Overmann J."/>
            <person name="Amann R."/>
            <person name="Jetten M.S.M."/>
            <person name="Mascher T."/>
            <person name="Medema M.H."/>
            <person name="Devos D.P."/>
            <person name="Kaster A.-K."/>
            <person name="Ovreas L."/>
            <person name="Rohde M."/>
            <person name="Galperin M.Y."/>
            <person name="Jogler C."/>
        </authorList>
    </citation>
    <scope>NUCLEOTIDE SEQUENCE [LARGE SCALE GENOMIC DNA]</scope>
    <source>
        <strain evidence="4 5">Mal4</strain>
    </source>
</reference>
<dbReference type="EC" id="1.6.99.1" evidence="4"/>
<feature type="domain" description="NADH:flavin oxidoreductase/NADH oxidase N-terminal" evidence="3">
    <location>
        <begin position="42"/>
        <end position="270"/>
    </location>
</feature>
<dbReference type="Pfam" id="PF00724">
    <property type="entry name" value="Oxidored_FMN"/>
    <property type="match status" value="1"/>
</dbReference>
<dbReference type="RefSeq" id="WP_145371730.1">
    <property type="nucleotide sequence ID" value="NZ_CP036275.1"/>
</dbReference>
<dbReference type="AlphaFoldDB" id="A0A517ZDA3"/>
<accession>A0A517ZDA3</accession>
<dbReference type="InterPro" id="IPR013785">
    <property type="entry name" value="Aldolase_TIM"/>
</dbReference>
<proteinExistence type="predicted"/>
<dbReference type="Gene3D" id="3.20.20.70">
    <property type="entry name" value="Aldolase class I"/>
    <property type="match status" value="1"/>
</dbReference>
<evidence type="ECO:0000256" key="1">
    <source>
        <dbReference type="ARBA" id="ARBA00022630"/>
    </source>
</evidence>
<name>A0A517ZDA3_9PLAN</name>
<evidence type="ECO:0000256" key="2">
    <source>
        <dbReference type="ARBA" id="ARBA00023002"/>
    </source>
</evidence>
<protein>
    <submittedName>
        <fullName evidence="4">NADPH dehydrogenase</fullName>
        <ecNumber evidence="4">1.6.99.1</ecNumber>
    </submittedName>
</protein>
<dbReference type="PANTHER" id="PTHR43656:SF2">
    <property type="entry name" value="BINDING OXIDOREDUCTASE, PUTATIVE (AFU_ORTHOLOGUE AFUA_2G08260)-RELATED"/>
    <property type="match status" value="1"/>
</dbReference>
<dbReference type="KEGG" id="mri:Mal4_47960"/>
<organism evidence="4 5">
    <name type="scientific">Maioricimonas rarisocia</name>
    <dbReference type="NCBI Taxonomy" id="2528026"/>
    <lineage>
        <taxon>Bacteria</taxon>
        <taxon>Pseudomonadati</taxon>
        <taxon>Planctomycetota</taxon>
        <taxon>Planctomycetia</taxon>
        <taxon>Planctomycetales</taxon>
        <taxon>Planctomycetaceae</taxon>
        <taxon>Maioricimonas</taxon>
    </lineage>
</organism>
<keyword evidence="5" id="KW-1185">Reference proteome</keyword>